<proteinExistence type="predicted"/>
<dbReference type="InterPro" id="IPR042099">
    <property type="entry name" value="ANL_N_sf"/>
</dbReference>
<dbReference type="PANTHER" id="PTHR43272">
    <property type="entry name" value="LONG-CHAIN-FATTY-ACID--COA LIGASE"/>
    <property type="match status" value="1"/>
</dbReference>
<name>A0A5K1V1J6_ENTHI</name>
<reference evidence="4 5" key="1">
    <citation type="submission" date="2016-05" db="EMBL/GenBank/DDBJ databases">
        <title>First whole genome sequencing of Entamoeba histolytica HM1:IMSS-clone-6.</title>
        <authorList>
            <person name="Mukherjee Avik.K."/>
            <person name="Izumyama S."/>
            <person name="Nakada-Tsukui K."/>
            <person name="Nozaki T."/>
        </authorList>
    </citation>
    <scope>NUCLEOTIDE SEQUENCE [LARGE SCALE GENOMIC DNA]</scope>
    <source>
        <strain evidence="4 5">HM1:IMSS clone 6</strain>
    </source>
</reference>
<evidence type="ECO:0000313" key="5">
    <source>
        <dbReference type="Proteomes" id="UP000078387"/>
    </source>
</evidence>
<dbReference type="Gene3D" id="3.40.50.12780">
    <property type="entry name" value="N-terminal domain of ligase-like"/>
    <property type="match status" value="1"/>
</dbReference>
<keyword evidence="4" id="KW-0436">Ligase</keyword>
<dbReference type="VEuPathDB" id="AmoebaDB:KM1_228860"/>
<comment type="caution">
    <text evidence="4">The sequence shown here is derived from an EMBL/GenBank/DDBJ whole genome shotgun (WGS) entry which is preliminary data.</text>
</comment>
<dbReference type="VEuPathDB" id="AmoebaDB:EHI8A_151730"/>
<evidence type="ECO:0000256" key="1">
    <source>
        <dbReference type="ARBA" id="ARBA00022741"/>
    </source>
</evidence>
<evidence type="ECO:0000259" key="3">
    <source>
        <dbReference type="Pfam" id="PF00501"/>
    </source>
</evidence>
<feature type="domain" description="AMP-dependent synthetase/ligase" evidence="3">
    <location>
        <begin position="83"/>
        <end position="469"/>
    </location>
</feature>
<dbReference type="Pfam" id="PF00501">
    <property type="entry name" value="AMP-binding"/>
    <property type="match status" value="1"/>
</dbReference>
<keyword evidence="2" id="KW-0067">ATP-binding</keyword>
<dbReference type="Proteomes" id="UP000078387">
    <property type="component" value="Unassembled WGS sequence"/>
</dbReference>
<dbReference type="PANTHER" id="PTHR43272:SF33">
    <property type="entry name" value="AMP-BINDING DOMAIN-CONTAINING PROTEIN-RELATED"/>
    <property type="match status" value="1"/>
</dbReference>
<dbReference type="VEuPathDB" id="AmoebaDB:EHI5A_182880"/>
<dbReference type="VEuPathDB" id="AmoebaDB:EHI7A_136080"/>
<dbReference type="InterPro" id="IPR020845">
    <property type="entry name" value="AMP-binding_CS"/>
</dbReference>
<dbReference type="VEuPathDB" id="AmoebaDB:EHI_132030"/>
<protein>
    <submittedName>
        <fullName evidence="4">Long-chain-fatty-acid--coa ligase putative</fullName>
    </submittedName>
</protein>
<dbReference type="GO" id="GO:0016020">
    <property type="term" value="C:membrane"/>
    <property type="evidence" value="ECO:0007669"/>
    <property type="project" value="TreeGrafter"/>
</dbReference>
<dbReference type="PROSITE" id="PS00455">
    <property type="entry name" value="AMP_BINDING"/>
    <property type="match status" value="1"/>
</dbReference>
<dbReference type="SUPFAM" id="SSF56801">
    <property type="entry name" value="Acetyl-CoA synthetase-like"/>
    <property type="match status" value="1"/>
</dbReference>
<sequence>MTNSMNEKTGYIEDGHYYFITRSMCSNGGDPKVNEFIRTHTAYECIKRRCDSHPEDDFYGYRERKNGKGVGNYIWLKNKVVIELIDSFSNALLYQFHLKKGDAIGFISRNRYEWYIAQYAMQKNGIIPVPLYATLGEKAIDYIVDLMKINIVIGSLDNTLVSLSKRNSTLKFILFDHEEVENLTAPSNTLYFEDLLNIGRSHTVESILPKMEDICLIVFTSGTSGTPKGAIHTFYSFSHGINSINETQIFTTEPIRNETIFSYLPCAHVLEQQTSQGFMYGGGRVGFISGGISSLVEDLKLCQPTYFGTVPRVLQRIYDTFHQKYLEMGCVVKRIFDIAFYFKLNALRSNTTTYIDWDSIVFYKIKEQFGGKLKFIFNGGAPLTYGLYEWLRVCTGAYIMQSYGLTESCGGCTTCLPGMNDPQILSCGSPCDRVKLRLTSVPELEYFVEDKVPCGEIELSGGPIFKGYYHNDQANKDAFTEDGYFKTGDIGSVAKDGSLIIIDRKKNLFKLAQGEYIAVEPLEGKYDSCPFVSQTFIHGESTDSFIVGIIVPELNIIKPWLKTKGIEYTSKEDIIKILNTSMKKDILGEINSYIKGLNVPSYELIKNVYFTDEPFSTQNDLLTPSFKLKRMNLKKHFSEQLETLRKEILTIL</sequence>
<evidence type="ECO:0000256" key="2">
    <source>
        <dbReference type="ARBA" id="ARBA00022840"/>
    </source>
</evidence>
<dbReference type="AlphaFoldDB" id="A0A5K1V1J6"/>
<dbReference type="GO" id="GO:0005783">
    <property type="term" value="C:endoplasmic reticulum"/>
    <property type="evidence" value="ECO:0007669"/>
    <property type="project" value="TreeGrafter"/>
</dbReference>
<organism evidence="4 5">
    <name type="scientific">Entamoeba histolytica</name>
    <dbReference type="NCBI Taxonomy" id="5759"/>
    <lineage>
        <taxon>Eukaryota</taxon>
        <taxon>Amoebozoa</taxon>
        <taxon>Evosea</taxon>
        <taxon>Archamoebae</taxon>
        <taxon>Mastigamoebida</taxon>
        <taxon>Entamoebidae</taxon>
        <taxon>Entamoeba</taxon>
    </lineage>
</organism>
<dbReference type="InterPro" id="IPR000873">
    <property type="entry name" value="AMP-dep_synth/lig_dom"/>
</dbReference>
<dbReference type="OMA" id="EWIVRDS"/>
<dbReference type="EMBL" id="BDEQ01000001">
    <property type="protein sequence ID" value="GAT96652.1"/>
    <property type="molecule type" value="Genomic_DNA"/>
</dbReference>
<gene>
    <name evidence="4" type="ORF">CL6EHI_132030</name>
</gene>
<dbReference type="GO" id="GO:0004467">
    <property type="term" value="F:long-chain fatty acid-CoA ligase activity"/>
    <property type="evidence" value="ECO:0007669"/>
    <property type="project" value="TreeGrafter"/>
</dbReference>
<dbReference type="GO" id="GO:0005524">
    <property type="term" value="F:ATP binding"/>
    <property type="evidence" value="ECO:0007669"/>
    <property type="project" value="UniProtKB-KW"/>
</dbReference>
<accession>A0A5K1V1J6</accession>
<evidence type="ECO:0000313" key="4">
    <source>
        <dbReference type="EMBL" id="GAT96652.1"/>
    </source>
</evidence>
<keyword evidence="1" id="KW-0547">Nucleotide-binding</keyword>